<dbReference type="AlphaFoldDB" id="A0A0J6VFA1"/>
<dbReference type="GO" id="GO:0003700">
    <property type="term" value="F:DNA-binding transcription factor activity"/>
    <property type="evidence" value="ECO:0007669"/>
    <property type="project" value="InterPro"/>
</dbReference>
<comment type="similarity">
    <text evidence="1">Belongs to the LysR transcriptional regulatory family.</text>
</comment>
<dbReference type="Pfam" id="PF00126">
    <property type="entry name" value="HTH_1"/>
    <property type="match status" value="1"/>
</dbReference>
<comment type="caution">
    <text evidence="8">The sequence shown here is derived from an EMBL/GenBank/DDBJ whole genome shotgun (WGS) entry which is preliminary data.</text>
</comment>
<evidence type="ECO:0000256" key="1">
    <source>
        <dbReference type="ARBA" id="ARBA00009437"/>
    </source>
</evidence>
<keyword evidence="2" id="KW-0805">Transcription regulation</keyword>
<dbReference type="InterPro" id="IPR036388">
    <property type="entry name" value="WH-like_DNA-bd_sf"/>
</dbReference>
<feature type="domain" description="HTH lysR-type" evidence="7">
    <location>
        <begin position="3"/>
        <end position="60"/>
    </location>
</feature>
<dbReference type="PATRIC" id="fig|1800.3.peg.5533"/>
<dbReference type="Gene3D" id="3.40.190.10">
    <property type="entry name" value="Periplasmic binding protein-like II"/>
    <property type="match status" value="2"/>
</dbReference>
<dbReference type="Pfam" id="PF03466">
    <property type="entry name" value="LysR_substrate"/>
    <property type="match status" value="1"/>
</dbReference>
<dbReference type="OrthoDB" id="4131546at2"/>
<reference evidence="8 9" key="1">
    <citation type="journal article" date="2015" name="Genome Biol. Evol.">
        <title>Characterization of Three Mycobacterium spp. with Potential Use in Bioremediation by Genome Sequencing and Comparative Genomics.</title>
        <authorList>
            <person name="Das S."/>
            <person name="Pettersson B.M."/>
            <person name="Behra P.R."/>
            <person name="Ramesh M."/>
            <person name="Dasgupta S."/>
            <person name="Bhattacharya A."/>
            <person name="Kirsebom L.A."/>
        </authorList>
    </citation>
    <scope>NUCLEOTIDE SEQUENCE [LARGE SCALE GENOMIC DNA]</scope>
    <source>
        <strain evidence="8 9">DSM 44219</strain>
    </source>
</reference>
<evidence type="ECO:0000313" key="9">
    <source>
        <dbReference type="Proteomes" id="UP000036176"/>
    </source>
</evidence>
<dbReference type="GO" id="GO:0005829">
    <property type="term" value="C:cytosol"/>
    <property type="evidence" value="ECO:0007669"/>
    <property type="project" value="TreeGrafter"/>
</dbReference>
<dbReference type="PANTHER" id="PTHR30419">
    <property type="entry name" value="HTH-TYPE TRANSCRIPTIONAL REGULATOR YBHD"/>
    <property type="match status" value="1"/>
</dbReference>
<organism evidence="8 9">
    <name type="scientific">Mycolicibacterium chubuense</name>
    <name type="common">Mycobacterium chubuense</name>
    <dbReference type="NCBI Taxonomy" id="1800"/>
    <lineage>
        <taxon>Bacteria</taxon>
        <taxon>Bacillati</taxon>
        <taxon>Actinomycetota</taxon>
        <taxon>Actinomycetes</taxon>
        <taxon>Mycobacteriales</taxon>
        <taxon>Mycobacteriaceae</taxon>
        <taxon>Mycolicibacterium</taxon>
    </lineage>
</organism>
<keyword evidence="9" id="KW-1185">Reference proteome</keyword>
<evidence type="ECO:0000256" key="6">
    <source>
        <dbReference type="ARBA" id="ARBA00056658"/>
    </source>
</evidence>
<gene>
    <name evidence="8" type="primary">cysB</name>
    <name evidence="8" type="ORF">MCHUDSM44219_05496</name>
</gene>
<dbReference type="SUPFAM" id="SSF46785">
    <property type="entry name" value="Winged helix' DNA-binding domain"/>
    <property type="match status" value="1"/>
</dbReference>
<dbReference type="InterPro" id="IPR000847">
    <property type="entry name" value="LysR_HTH_N"/>
</dbReference>
<dbReference type="FunFam" id="1.10.10.10:FF:000001">
    <property type="entry name" value="LysR family transcriptional regulator"/>
    <property type="match status" value="1"/>
</dbReference>
<dbReference type="EMBL" id="JYNX01000089">
    <property type="protein sequence ID" value="KMO69695.1"/>
    <property type="molecule type" value="Genomic_DNA"/>
</dbReference>
<dbReference type="GO" id="GO:0003677">
    <property type="term" value="F:DNA binding"/>
    <property type="evidence" value="ECO:0007669"/>
    <property type="project" value="UniProtKB-KW"/>
</dbReference>
<evidence type="ECO:0000259" key="7">
    <source>
        <dbReference type="PROSITE" id="PS50931"/>
    </source>
</evidence>
<sequence length="301" mass="33500">MSFSIRQLRYFVAVAEAGQISAAARGLYVSQSSVTMAVQEMERLLSQRLFTRGSRGVELTPTGSEFLPKARQILRLVDEAALVTATDTDPHGRLRVGVTYTVMAYFLPHQIQRLTIAFPNIDFSWLEMGRPDVEDKLAGGDLDFGLLLTSNLQSPELDHQTFVHSPRRLWMAPDHPLSQLGEIGLADVAEHPYVQLTVDEADVTTRLYWGDLSPRVLVETSSIEAVRSIVANGNGVAILSDMVYRPWSLEGKRVDTAIVRDPVPDMRIGLAWHRGMPFTPAMDALHQYFNRQFGDPAVAPV</sequence>
<accession>A0A0J6VFA1</accession>
<evidence type="ECO:0000313" key="8">
    <source>
        <dbReference type="EMBL" id="KMO69695.1"/>
    </source>
</evidence>
<proteinExistence type="inferred from homology"/>
<name>A0A0J6VFA1_MYCCU</name>
<keyword evidence="3" id="KW-0238">DNA-binding</keyword>
<dbReference type="RefSeq" id="WP_048421354.1">
    <property type="nucleotide sequence ID" value="NZ_JYNX01000089.1"/>
</dbReference>
<keyword evidence="4" id="KW-0804">Transcription</keyword>
<evidence type="ECO:0000256" key="4">
    <source>
        <dbReference type="ARBA" id="ARBA00023163"/>
    </source>
</evidence>
<comment type="function">
    <text evidence="6">Required for the induction the katG gene for catalase. Involved in the response to hydrogen peroxide.</text>
</comment>
<dbReference type="PROSITE" id="PS50931">
    <property type="entry name" value="HTH_LYSR"/>
    <property type="match status" value="1"/>
</dbReference>
<dbReference type="SUPFAM" id="SSF53850">
    <property type="entry name" value="Periplasmic binding protein-like II"/>
    <property type="match status" value="1"/>
</dbReference>
<dbReference type="Gene3D" id="1.10.10.10">
    <property type="entry name" value="Winged helix-like DNA-binding domain superfamily/Winged helix DNA-binding domain"/>
    <property type="match status" value="1"/>
</dbReference>
<dbReference type="InterPro" id="IPR036390">
    <property type="entry name" value="WH_DNA-bd_sf"/>
</dbReference>
<dbReference type="InterPro" id="IPR050950">
    <property type="entry name" value="HTH-type_LysR_regulators"/>
</dbReference>
<dbReference type="PANTHER" id="PTHR30419:SF8">
    <property type="entry name" value="NITROGEN ASSIMILATION TRANSCRIPTIONAL ACTIVATOR-RELATED"/>
    <property type="match status" value="1"/>
</dbReference>
<protein>
    <recommendedName>
        <fullName evidence="5">Probable hydrogen peroxide-inducible genes activator</fullName>
    </recommendedName>
</protein>
<evidence type="ECO:0000256" key="2">
    <source>
        <dbReference type="ARBA" id="ARBA00023015"/>
    </source>
</evidence>
<evidence type="ECO:0000256" key="5">
    <source>
        <dbReference type="ARBA" id="ARBA00040885"/>
    </source>
</evidence>
<dbReference type="Proteomes" id="UP000036176">
    <property type="component" value="Unassembled WGS sequence"/>
</dbReference>
<evidence type="ECO:0000256" key="3">
    <source>
        <dbReference type="ARBA" id="ARBA00023125"/>
    </source>
</evidence>
<dbReference type="InterPro" id="IPR005119">
    <property type="entry name" value="LysR_subst-bd"/>
</dbReference>
<dbReference type="PRINTS" id="PR00039">
    <property type="entry name" value="HTHLYSR"/>
</dbReference>